<feature type="non-terminal residue" evidence="1">
    <location>
        <position position="1"/>
    </location>
</feature>
<dbReference type="Proteomes" id="UP000192907">
    <property type="component" value="Unassembled WGS sequence"/>
</dbReference>
<accession>A0A1Y6CGX5</accession>
<evidence type="ECO:0008006" key="3">
    <source>
        <dbReference type="Google" id="ProtNLM"/>
    </source>
</evidence>
<reference evidence="2" key="1">
    <citation type="submission" date="2017-04" db="EMBL/GenBank/DDBJ databases">
        <authorList>
            <person name="Varghese N."/>
            <person name="Submissions S."/>
        </authorList>
    </citation>
    <scope>NUCLEOTIDE SEQUENCE [LARGE SCALE GENOMIC DNA]</scope>
    <source>
        <strain evidence="2">RKEM611</strain>
    </source>
</reference>
<protein>
    <recommendedName>
        <fullName evidence="3">Integrase core domain-containing protein</fullName>
    </recommendedName>
</protein>
<name>A0A1Y6CGX5_9BACT</name>
<gene>
    <name evidence="1" type="ORF">SAMN06296036_121143</name>
</gene>
<evidence type="ECO:0000313" key="2">
    <source>
        <dbReference type="Proteomes" id="UP000192907"/>
    </source>
</evidence>
<dbReference type="EMBL" id="FWZT01000021">
    <property type="protein sequence ID" value="SMF63493.1"/>
    <property type="molecule type" value="Genomic_DNA"/>
</dbReference>
<organism evidence="1 2">
    <name type="scientific">Pseudobacteriovorax antillogorgiicola</name>
    <dbReference type="NCBI Taxonomy" id="1513793"/>
    <lineage>
        <taxon>Bacteria</taxon>
        <taxon>Pseudomonadati</taxon>
        <taxon>Bdellovibrionota</taxon>
        <taxon>Oligoflexia</taxon>
        <taxon>Oligoflexales</taxon>
        <taxon>Pseudobacteriovoracaceae</taxon>
        <taxon>Pseudobacteriovorax</taxon>
    </lineage>
</organism>
<proteinExistence type="predicted"/>
<evidence type="ECO:0000313" key="1">
    <source>
        <dbReference type="EMBL" id="SMF63493.1"/>
    </source>
</evidence>
<keyword evidence="2" id="KW-1185">Reference proteome</keyword>
<sequence length="32" mass="4101">LKYHRYFKAWYESPEDASECLQKFFGWYNTEY</sequence>
<dbReference type="AlphaFoldDB" id="A0A1Y6CGX5"/>